<keyword evidence="2" id="KW-1185">Reference proteome</keyword>
<reference evidence="2" key="1">
    <citation type="journal article" date="2019" name="Int. J. Syst. Evol. Microbiol.">
        <title>The Global Catalogue of Microorganisms (GCM) 10K type strain sequencing project: providing services to taxonomists for standard genome sequencing and annotation.</title>
        <authorList>
            <consortium name="The Broad Institute Genomics Platform"/>
            <consortium name="The Broad Institute Genome Sequencing Center for Infectious Disease"/>
            <person name="Wu L."/>
            <person name="Ma J."/>
        </authorList>
    </citation>
    <scope>NUCLEOTIDE SEQUENCE [LARGE SCALE GENOMIC DNA]</scope>
    <source>
        <strain evidence="2">JCM 16673</strain>
    </source>
</reference>
<dbReference type="Proteomes" id="UP001501353">
    <property type="component" value="Unassembled WGS sequence"/>
</dbReference>
<comment type="caution">
    <text evidence="1">The sequence shown here is derived from an EMBL/GenBank/DDBJ whole genome shotgun (WGS) entry which is preliminary data.</text>
</comment>
<evidence type="ECO:0000313" key="1">
    <source>
        <dbReference type="EMBL" id="GAA4016706.1"/>
    </source>
</evidence>
<accession>A0ABP7SUJ8</accession>
<dbReference type="EMBL" id="BAAAZE010000005">
    <property type="protein sequence ID" value="GAA4016706.1"/>
    <property type="molecule type" value="Genomic_DNA"/>
</dbReference>
<protein>
    <submittedName>
        <fullName evidence="1">Uncharacterized protein</fullName>
    </submittedName>
</protein>
<organism evidence="1 2">
    <name type="scientific">Actimicrobium antarcticum</name>
    <dbReference type="NCBI Taxonomy" id="1051899"/>
    <lineage>
        <taxon>Bacteria</taxon>
        <taxon>Pseudomonadati</taxon>
        <taxon>Pseudomonadota</taxon>
        <taxon>Betaproteobacteria</taxon>
        <taxon>Burkholderiales</taxon>
        <taxon>Oxalobacteraceae</taxon>
        <taxon>Actimicrobium</taxon>
    </lineage>
</organism>
<evidence type="ECO:0000313" key="2">
    <source>
        <dbReference type="Proteomes" id="UP001501353"/>
    </source>
</evidence>
<name>A0ABP7SUJ8_9BURK</name>
<sequence length="144" mass="15164">MTTIVRTGGPGSGQPINVEGGEIHPVGLPTPIANVSVSLLEAREAAASVHVTTRETQSAIAPLTTLLGLALTAGSPAWRGDPIPKMRALQKKLLERGMQVEGEERDHALAAISVVEKNIQLRLRLHQLHMSDLQLTGSGEGGKS</sequence>
<proteinExistence type="predicted"/>
<gene>
    <name evidence="1" type="ORF">GCM10022212_09950</name>
</gene>
<dbReference type="RefSeq" id="WP_344762140.1">
    <property type="nucleotide sequence ID" value="NZ_BAAAZE010000005.1"/>
</dbReference>